<name>A0ABS9TVS2_9PSEU</name>
<keyword evidence="1" id="KW-0378">Hydrolase</keyword>
<evidence type="ECO:0000313" key="4">
    <source>
        <dbReference type="Proteomes" id="UP001299970"/>
    </source>
</evidence>
<dbReference type="Gene3D" id="2.30.40.10">
    <property type="entry name" value="Urease, subunit C, domain 1"/>
    <property type="match status" value="1"/>
</dbReference>
<dbReference type="InterPro" id="IPR050287">
    <property type="entry name" value="MTA/SAH_deaminase"/>
</dbReference>
<evidence type="ECO:0000256" key="1">
    <source>
        <dbReference type="ARBA" id="ARBA00022801"/>
    </source>
</evidence>
<evidence type="ECO:0000313" key="3">
    <source>
        <dbReference type="EMBL" id="MCH6172463.1"/>
    </source>
</evidence>
<feature type="domain" description="Amidohydrolase-related" evidence="2">
    <location>
        <begin position="53"/>
        <end position="407"/>
    </location>
</feature>
<dbReference type="EMBL" id="JAKXMK010000079">
    <property type="protein sequence ID" value="MCH6172463.1"/>
    <property type="molecule type" value="Genomic_DNA"/>
</dbReference>
<dbReference type="InterPro" id="IPR011059">
    <property type="entry name" value="Metal-dep_hydrolase_composite"/>
</dbReference>
<dbReference type="InterPro" id="IPR032466">
    <property type="entry name" value="Metal_Hydrolase"/>
</dbReference>
<dbReference type="RefSeq" id="WP_241043265.1">
    <property type="nucleotide sequence ID" value="NZ_BAAAJF010000047.1"/>
</dbReference>
<dbReference type="InterPro" id="IPR006680">
    <property type="entry name" value="Amidohydro-rel"/>
</dbReference>
<dbReference type="Gene3D" id="3.20.20.140">
    <property type="entry name" value="Metal-dependent hydrolases"/>
    <property type="match status" value="1"/>
</dbReference>
<evidence type="ECO:0000259" key="2">
    <source>
        <dbReference type="Pfam" id="PF01979"/>
    </source>
</evidence>
<dbReference type="PANTHER" id="PTHR43794">
    <property type="entry name" value="AMINOHYDROLASE SSNA-RELATED"/>
    <property type="match status" value="1"/>
</dbReference>
<dbReference type="Proteomes" id="UP001299970">
    <property type="component" value="Unassembled WGS sequence"/>
</dbReference>
<dbReference type="Pfam" id="PF01979">
    <property type="entry name" value="Amidohydro_1"/>
    <property type="match status" value="1"/>
</dbReference>
<comment type="caution">
    <text evidence="3">The sequence shown here is derived from an EMBL/GenBank/DDBJ whole genome shotgun (WGS) entry which is preliminary data.</text>
</comment>
<dbReference type="SUPFAM" id="SSF51556">
    <property type="entry name" value="Metallo-dependent hydrolases"/>
    <property type="match status" value="1"/>
</dbReference>
<sequence length="448" mass="47000">MQTTLVADHVLLPDRVLEPGVVRVEDGVITTADPVGSDGPPRDPDTVRLDGRVLIPGLVNAHTHSPMSIMKGVAEGRSLLTKEGWFQCIRVLESDLVPDAVPAAVAVSCAEMIASGTTTFADQYFFAEQIVPVVDRSGMRAAVAYGIVELGDDDARARELAACRRFLQRAADLPPRVRGWVGPHAFFVDSTEAAIAAEMAMADEFGCGLHAHFATSGEEDAFCYATYGTSAVVRMRALGLLDRRMLLAHACTIVVDDLPLLAGTAVSLVLAPNVCMASGATPPPFRSAIDAGVTVALGTDNVCNNGSYDMFAEMRAMGRLASFVSGRPDALTARELLDMATVAGHRALGICPVEPAGSIAPGAPADLISVAVPALHRGPAGMQSLHSALVYGGSGGAVRDVMVDGRWLMRDRALLTLDLAVASARRDSDAGNLLAARTRHAQAAPMRG</sequence>
<organism evidence="3 4">
    <name type="scientific">Pseudonocardia alaniniphila</name>
    <dbReference type="NCBI Taxonomy" id="75291"/>
    <lineage>
        <taxon>Bacteria</taxon>
        <taxon>Bacillati</taxon>
        <taxon>Actinomycetota</taxon>
        <taxon>Actinomycetes</taxon>
        <taxon>Pseudonocardiales</taxon>
        <taxon>Pseudonocardiaceae</taxon>
        <taxon>Pseudonocardia</taxon>
    </lineage>
</organism>
<gene>
    <name evidence="3" type="ORF">MMF94_42955</name>
</gene>
<protein>
    <submittedName>
        <fullName evidence="3">Amidohydrolase family protein</fullName>
    </submittedName>
</protein>
<dbReference type="PANTHER" id="PTHR43794:SF11">
    <property type="entry name" value="AMIDOHYDROLASE-RELATED DOMAIN-CONTAINING PROTEIN"/>
    <property type="match status" value="1"/>
</dbReference>
<reference evidence="3 4" key="1">
    <citation type="submission" date="2022-03" db="EMBL/GenBank/DDBJ databases">
        <title>Pseudonocardia alaer sp. nov., a novel actinomycete isolated from reed forest soil.</title>
        <authorList>
            <person name="Wang L."/>
        </authorList>
    </citation>
    <scope>NUCLEOTIDE SEQUENCE [LARGE SCALE GENOMIC DNA]</scope>
    <source>
        <strain evidence="3 4">Y-16303</strain>
    </source>
</reference>
<keyword evidence="4" id="KW-1185">Reference proteome</keyword>
<accession>A0ABS9TVS2</accession>
<dbReference type="SUPFAM" id="SSF51338">
    <property type="entry name" value="Composite domain of metallo-dependent hydrolases"/>
    <property type="match status" value="1"/>
</dbReference>
<proteinExistence type="predicted"/>